<protein>
    <submittedName>
        <fullName evidence="2">Uncharacterized protein</fullName>
    </submittedName>
</protein>
<organism evidence="2">
    <name type="scientific">Porodaedalea pini</name>
    <dbReference type="NCBI Taxonomy" id="108901"/>
    <lineage>
        <taxon>Eukaryota</taxon>
        <taxon>Fungi</taxon>
        <taxon>Dikarya</taxon>
        <taxon>Basidiomycota</taxon>
        <taxon>Agaricomycotina</taxon>
        <taxon>Agaricomycetes</taxon>
        <taxon>Hymenochaetales</taxon>
        <taxon>Hymenochaetaceae</taxon>
        <taxon>Porodaedalea</taxon>
    </lineage>
</organism>
<geneLocation type="mitochondrion" evidence="2"/>
<evidence type="ECO:0000313" key="2">
    <source>
        <dbReference type="EMBL" id="QEG56941.1"/>
    </source>
</evidence>
<reference evidence="2" key="1">
    <citation type="journal article" date="2019" name="Genome Biol. Evol.">
        <title>Evidence of extensive intraspecific noncoding reshuffling in a 169-kb mitochondrial genome of a basidiomycetous fungus.</title>
        <authorList>
            <person name="Lee H.H."/>
            <person name="Ke H.M."/>
            <person name="Lin C.I."/>
            <person name="Lee T.J."/>
            <person name="Chung C.L."/>
            <person name="Tsai I.J."/>
        </authorList>
    </citation>
    <scope>NUCLEOTIDE SEQUENCE</scope>
    <source>
        <strain evidence="2">BCRC 35384</strain>
    </source>
</reference>
<feature type="region of interest" description="Disordered" evidence="1">
    <location>
        <begin position="1"/>
        <end position="37"/>
    </location>
</feature>
<name>A0A5B9R8Y3_9AGAM</name>
<dbReference type="AlphaFoldDB" id="A0A5B9R8Y3"/>
<dbReference type="EMBL" id="MK623257">
    <property type="protein sequence ID" value="QEG56941.1"/>
    <property type="molecule type" value="Genomic_DNA"/>
</dbReference>
<evidence type="ECO:0000256" key="1">
    <source>
        <dbReference type="SAM" id="MobiDB-lite"/>
    </source>
</evidence>
<reference evidence="2" key="2">
    <citation type="submission" date="2019-03" db="EMBL/GenBank/DDBJ databases">
        <authorList>
            <person name="Lee H.-H."/>
            <person name="Tsai I.J."/>
        </authorList>
    </citation>
    <scope>NUCLEOTIDE SEQUENCE</scope>
    <source>
        <strain evidence="2">BCRC 35384</strain>
    </source>
</reference>
<gene>
    <name evidence="2" type="ORF">PPIT_000060</name>
</gene>
<sequence>MIPRILSTDELPNLDKPSHPSVPDGGGNSNSSWYKPWSWKEGFKGSLRETYKNSLPDYSKPFTWLDLDTVKTIVICLGVVTIGYCTWLYWPIISSNVVAASIAVNEWVLTPCYNWASKTCSYVYNNLFSSRDPPAGWG</sequence>
<proteinExistence type="predicted"/>
<keyword evidence="2" id="KW-0496">Mitochondrion</keyword>
<accession>A0A5B9R8Y3</accession>